<dbReference type="Proteomes" id="UP000637578">
    <property type="component" value="Unassembled WGS sequence"/>
</dbReference>
<dbReference type="RefSeq" id="WP_189052764.1">
    <property type="nucleotide sequence ID" value="NZ_BMMK01000001.1"/>
</dbReference>
<dbReference type="InterPro" id="IPR035364">
    <property type="entry name" value="Beta_sandwich_GH101"/>
</dbReference>
<keyword evidence="1" id="KW-0732">Signal</keyword>
<dbReference type="AlphaFoldDB" id="A0A8J3C8F8"/>
<evidence type="ECO:0000259" key="5">
    <source>
        <dbReference type="Pfam" id="PF18080"/>
    </source>
</evidence>
<reference evidence="7" key="1">
    <citation type="journal article" date="2014" name="Int. J. Syst. Evol. Microbiol.">
        <title>Complete genome sequence of Corynebacterium casei LMG S-19264T (=DSM 44701T), isolated from a smear-ripened cheese.</title>
        <authorList>
            <consortium name="US DOE Joint Genome Institute (JGI-PGF)"/>
            <person name="Walter F."/>
            <person name="Albersmeier A."/>
            <person name="Kalinowski J."/>
            <person name="Ruckert C."/>
        </authorList>
    </citation>
    <scope>NUCLEOTIDE SEQUENCE</scope>
    <source>
        <strain evidence="7">CGMCC 4.5737</strain>
    </source>
</reference>
<feature type="domain" description="Endo-alpha-N-acetylgalactosaminidase" evidence="6">
    <location>
        <begin position="708"/>
        <end position="835"/>
    </location>
</feature>
<organism evidence="7 8">
    <name type="scientific">Longimycelium tulufanense</name>
    <dbReference type="NCBI Taxonomy" id="907463"/>
    <lineage>
        <taxon>Bacteria</taxon>
        <taxon>Bacillati</taxon>
        <taxon>Actinomycetota</taxon>
        <taxon>Actinomycetes</taxon>
        <taxon>Pseudonocardiales</taxon>
        <taxon>Pseudonocardiaceae</taxon>
        <taxon>Longimycelium</taxon>
    </lineage>
</organism>
<dbReference type="InterPro" id="IPR040633">
    <property type="entry name" value="Gal_mutarotas_3"/>
</dbReference>
<dbReference type="Gene3D" id="2.70.98.10">
    <property type="match status" value="1"/>
</dbReference>
<evidence type="ECO:0000259" key="2">
    <source>
        <dbReference type="Pfam" id="PF12905"/>
    </source>
</evidence>
<evidence type="ECO:0000313" key="8">
    <source>
        <dbReference type="Proteomes" id="UP000637578"/>
    </source>
</evidence>
<dbReference type="Pfam" id="PF12905">
    <property type="entry name" value="Glyco_hydro_101"/>
    <property type="match status" value="1"/>
</dbReference>
<dbReference type="GO" id="GO:0030246">
    <property type="term" value="F:carbohydrate binding"/>
    <property type="evidence" value="ECO:0007669"/>
    <property type="project" value="InterPro"/>
</dbReference>
<accession>A0A8J3C8F8</accession>
<feature type="signal peptide" evidence="1">
    <location>
        <begin position="1"/>
        <end position="26"/>
    </location>
</feature>
<evidence type="ECO:0000256" key="1">
    <source>
        <dbReference type="SAM" id="SignalP"/>
    </source>
</evidence>
<evidence type="ECO:0000259" key="3">
    <source>
        <dbReference type="Pfam" id="PF17451"/>
    </source>
</evidence>
<sequence length="1049" mass="116559">MPARSALLTAVLPAVLVAAGGSVVTAVPTAAQPVTDVPPGTMRLWTPSVEVLVGTEFPRVVSYTDRSSGNTLHGRDEPLDTIVLNGRPVRVEADVRLEADFRAAYRITFPELPDVRLHASIMVRDGATEFWIERVVDSDSFRVHTIDIPDHDLVSVRSDDPAPQVAAARIDVDKNGNGDSIYPVTADTPADAEPQGSAYALVSTGKLAAAIETMSVYDNDGAPNTNDNGRLWRQARRNGDVTTVSVWSGQWTYRARGARTDDTEPTPVPLARVVLSGDRNGDSVVDWQDAAIAFRKIMWMPAGAEHTRHRVVPHIPYNIGSTATHPFLRTLDDVKRISLATDGLRQLALLKGYQSEGHDAAHPDYGGHYNQRAGGLRDLRALLKYGRPWNVDFAVHVNATESYPEAHAFSEDLVNVNDPAWAWMDQSYRINQRHDLVSGDVQRRFRQLRDETAGLLDVLYVDVFRETGWTAERLMRELRGQGFQVLSEWSHRLEREQLWSHWANELDYGPDSVRGINSAIIRFLRNDHKDVFVQHPLLMGSRIVEFEGWQAKTDYNAFLANVFRQNLPTKYMQHFPVRRMSEHEIRLSDGVRVTDTAGRRQIFQGDRLVYDGGTYLLPWNPARPEKAYHYNPTGGTTTWQLPPQWSQLPAVHRYELTDQGRKHAGMIRVRGGKVTLDAKAGVPYVLHPGLEPSRPQPAPGWGEGTPLRDPGFNAGDLSRWSVSGDSESASVGRNERGQQEAVIRGGGEVTLAQRVSGLAPGSYSASISVEIEPGQRRDTTVFVTPRDGREESVRLERSAVPNRVAADEKRDTHFQRVRVFFDVPEGHDAVEFGVRADSGDAVVRLDDARIVRMARPAKEGTVSFWDFEDVDQGWGPFVHGGDSRSDSRTHLAELNAPYTQAGWNNKKIDDVLAGRWSLKSFEYAPQLVYRTLPTDVRFEPGHRYRVRFAYESAADGAYGWVLGTDGPDGKPHEELVKPLPARSTPGAEVLEFDASTCGDTWVGLRKLVRDNGVEFSLDNFEVVDLGPTSGAGVPCEAGTAERTDRGRAR</sequence>
<evidence type="ECO:0000259" key="4">
    <source>
        <dbReference type="Pfam" id="PF17974"/>
    </source>
</evidence>
<dbReference type="Pfam" id="PF18080">
    <property type="entry name" value="Gal_mutarotas_3"/>
    <property type="match status" value="1"/>
</dbReference>
<dbReference type="Pfam" id="PF17451">
    <property type="entry name" value="Glyco_hyd_101C"/>
    <property type="match status" value="1"/>
</dbReference>
<dbReference type="GO" id="GO:0033926">
    <property type="term" value="F:endo-alpha-N-acetylgalactosaminidase activity"/>
    <property type="evidence" value="ECO:0007669"/>
    <property type="project" value="InterPro"/>
</dbReference>
<dbReference type="InterPro" id="IPR040502">
    <property type="entry name" value="GH101_dom-6"/>
</dbReference>
<feature type="domain" description="Galactose mutarotase-like fold" evidence="5">
    <location>
        <begin position="49"/>
        <end position="287"/>
    </location>
</feature>
<dbReference type="Gene3D" id="2.60.120.260">
    <property type="entry name" value="Galactose-binding domain-like"/>
    <property type="match status" value="2"/>
</dbReference>
<dbReference type="Pfam" id="PF21466">
    <property type="entry name" value="GH101_dom-5"/>
    <property type="match status" value="1"/>
</dbReference>
<feature type="domain" description="Endo-alpha-N-acetylgalactosaminidase" evidence="2">
    <location>
        <begin position="288"/>
        <end position="558"/>
    </location>
</feature>
<dbReference type="InterPro" id="IPR025706">
    <property type="entry name" value="Endoa_GalNAc"/>
</dbReference>
<name>A0A8J3C8F8_9PSEU</name>
<proteinExistence type="predicted"/>
<evidence type="ECO:0000259" key="6">
    <source>
        <dbReference type="Pfam" id="PF21466"/>
    </source>
</evidence>
<feature type="domain" description="Endo-alpha-N-acetylgalactosaminidase" evidence="4">
    <location>
        <begin position="858"/>
        <end position="1005"/>
    </location>
</feature>
<dbReference type="Gene3D" id="3.20.20.80">
    <property type="entry name" value="Glycosidases"/>
    <property type="match status" value="1"/>
</dbReference>
<feature type="domain" description="Glycosyl hydrolase 101 beta-sandwich" evidence="3">
    <location>
        <begin position="565"/>
        <end position="662"/>
    </location>
</feature>
<keyword evidence="8" id="KW-1185">Reference proteome</keyword>
<dbReference type="InterPro" id="IPR049314">
    <property type="entry name" value="GH101_dom-5"/>
</dbReference>
<dbReference type="EMBL" id="BMMK01000001">
    <property type="protein sequence ID" value="GGM33063.1"/>
    <property type="molecule type" value="Genomic_DNA"/>
</dbReference>
<protein>
    <recommendedName>
        <fullName evidence="9">WW domain-containing protein</fullName>
    </recommendedName>
</protein>
<dbReference type="Pfam" id="PF17974">
    <property type="entry name" value="GalBD_like"/>
    <property type="match status" value="1"/>
</dbReference>
<gene>
    <name evidence="7" type="ORF">GCM10012275_00610</name>
</gene>
<dbReference type="CDD" id="cd14244">
    <property type="entry name" value="GH_101_like"/>
    <property type="match status" value="1"/>
</dbReference>
<evidence type="ECO:0008006" key="9">
    <source>
        <dbReference type="Google" id="ProtNLM"/>
    </source>
</evidence>
<comment type="caution">
    <text evidence="7">The sequence shown here is derived from an EMBL/GenBank/DDBJ whole genome shotgun (WGS) entry which is preliminary data.</text>
</comment>
<feature type="chain" id="PRO_5038941057" description="WW domain-containing protein" evidence="1">
    <location>
        <begin position="27"/>
        <end position="1049"/>
    </location>
</feature>
<reference evidence="7" key="2">
    <citation type="submission" date="2020-09" db="EMBL/GenBank/DDBJ databases">
        <authorList>
            <person name="Sun Q."/>
            <person name="Zhou Y."/>
        </authorList>
    </citation>
    <scope>NUCLEOTIDE SEQUENCE</scope>
    <source>
        <strain evidence="7">CGMCC 4.5737</strain>
    </source>
</reference>
<evidence type="ECO:0000313" key="7">
    <source>
        <dbReference type="EMBL" id="GGM33063.1"/>
    </source>
</evidence>
<dbReference type="InterPro" id="IPR014718">
    <property type="entry name" value="GH-type_carb-bd"/>
</dbReference>